<feature type="compositionally biased region" description="Polar residues" evidence="2">
    <location>
        <begin position="1"/>
        <end position="10"/>
    </location>
</feature>
<dbReference type="PANTHER" id="PTHR42928">
    <property type="entry name" value="TRICARBOXYLATE-BINDING PROTEIN"/>
    <property type="match status" value="1"/>
</dbReference>
<comment type="similarity">
    <text evidence="1">Belongs to the UPF0065 (bug) family.</text>
</comment>
<reference evidence="4" key="1">
    <citation type="submission" date="2017-06" db="EMBL/GenBank/DDBJ databases">
        <title>Herbaspirillum phytohormonus sp. nov., isolated from the root nodule of Robinia pseudoacacia in lead-zinc mine.</title>
        <authorList>
            <person name="Fan M."/>
            <person name="Lin Y."/>
        </authorList>
    </citation>
    <scope>NUCLEOTIDE SEQUENCE [LARGE SCALE GENOMIC DNA]</scope>
    <source>
        <strain evidence="4">SC-089</strain>
    </source>
</reference>
<dbReference type="Pfam" id="PF03401">
    <property type="entry name" value="TctC"/>
    <property type="match status" value="1"/>
</dbReference>
<dbReference type="PANTHER" id="PTHR42928:SF5">
    <property type="entry name" value="BLR1237 PROTEIN"/>
    <property type="match status" value="1"/>
</dbReference>
<evidence type="ECO:0000256" key="1">
    <source>
        <dbReference type="ARBA" id="ARBA00006987"/>
    </source>
</evidence>
<dbReference type="AlphaFoldDB" id="A0A225M9N6"/>
<comment type="caution">
    <text evidence="3">The sequence shown here is derived from an EMBL/GenBank/DDBJ whole genome shotgun (WGS) entry which is preliminary data.</text>
</comment>
<proteinExistence type="inferred from homology"/>
<name>A0A225M9N6_9BURK</name>
<gene>
    <name evidence="3" type="ORF">CEY11_19260</name>
</gene>
<dbReference type="InterPro" id="IPR042100">
    <property type="entry name" value="Bug_dom1"/>
</dbReference>
<dbReference type="Proteomes" id="UP000214603">
    <property type="component" value="Unassembled WGS sequence"/>
</dbReference>
<evidence type="ECO:0000313" key="4">
    <source>
        <dbReference type="Proteomes" id="UP000214603"/>
    </source>
</evidence>
<dbReference type="Gene3D" id="3.40.190.10">
    <property type="entry name" value="Periplasmic binding protein-like II"/>
    <property type="match status" value="1"/>
</dbReference>
<evidence type="ECO:0000313" key="3">
    <source>
        <dbReference type="EMBL" id="OWT56281.1"/>
    </source>
</evidence>
<dbReference type="InterPro" id="IPR005064">
    <property type="entry name" value="BUG"/>
</dbReference>
<dbReference type="Gene3D" id="3.40.190.150">
    <property type="entry name" value="Bordetella uptake gene, domain 1"/>
    <property type="match status" value="1"/>
</dbReference>
<accession>A0A225M9N6</accession>
<dbReference type="CDD" id="cd07012">
    <property type="entry name" value="PBP2_Bug_TTT"/>
    <property type="match status" value="1"/>
</dbReference>
<feature type="region of interest" description="Disordered" evidence="2">
    <location>
        <begin position="1"/>
        <end position="35"/>
    </location>
</feature>
<dbReference type="EMBL" id="NJIH01000011">
    <property type="protein sequence ID" value="OWT56281.1"/>
    <property type="molecule type" value="Genomic_DNA"/>
</dbReference>
<organism evidence="3 4">
    <name type="scientific">Candidimonas nitroreducens</name>
    <dbReference type="NCBI Taxonomy" id="683354"/>
    <lineage>
        <taxon>Bacteria</taxon>
        <taxon>Pseudomonadati</taxon>
        <taxon>Pseudomonadota</taxon>
        <taxon>Betaproteobacteria</taxon>
        <taxon>Burkholderiales</taxon>
        <taxon>Alcaligenaceae</taxon>
        <taxon>Candidimonas</taxon>
    </lineage>
</organism>
<dbReference type="SUPFAM" id="SSF53850">
    <property type="entry name" value="Periplasmic binding protein-like II"/>
    <property type="match status" value="1"/>
</dbReference>
<sequence>MSPLCGNSSHRLADTKISEQNIHRSRPPDNSQTGVPEWRAKYIQDLCQAIDDSDWNTRRYPPTIRAAPPQGEASNICHKSTTETVMLSLLSAGHRTATSTLARLCVGIVSALALTWLPMRHAHAQRHYEMIIPIAAGGSLDLMARAVSLAFSQQTGESVTPLNKVGAGTLLATRSVAQSTATDGRTLLFTGLPYTTLQYKKGGPAFDESRFKPVIYVGWQPTVLFIRSSIPANDMKSFLAWAKARPEGVTFASSGIGSSPHIAAEQFADMTGIKIVHVPMGGSSAFVPALAGGHVDAVFDAPATRTMVKEGYLKALMIGSDTPLADWKELPTSDQAGLPGFRSGTWYGVLVPAGTPDTTVSKLNTELNKSLTSQVVQSRAREFGITLSGGAPQAFNDLLKSEHERIGALVKTRGIVIP</sequence>
<protein>
    <recommendedName>
        <fullName evidence="5">Tripartite tricarboxylate transporter substrate binding protein</fullName>
    </recommendedName>
</protein>
<keyword evidence="4" id="KW-1185">Reference proteome</keyword>
<evidence type="ECO:0008006" key="5">
    <source>
        <dbReference type="Google" id="ProtNLM"/>
    </source>
</evidence>
<evidence type="ECO:0000256" key="2">
    <source>
        <dbReference type="SAM" id="MobiDB-lite"/>
    </source>
</evidence>